<organism evidence="2 3">
    <name type="scientific">Ferrimonas lipolytica</name>
    <dbReference type="NCBI Taxonomy" id="2724191"/>
    <lineage>
        <taxon>Bacteria</taxon>
        <taxon>Pseudomonadati</taxon>
        <taxon>Pseudomonadota</taxon>
        <taxon>Gammaproteobacteria</taxon>
        <taxon>Alteromonadales</taxon>
        <taxon>Ferrimonadaceae</taxon>
        <taxon>Ferrimonas</taxon>
    </lineage>
</organism>
<feature type="transmembrane region" description="Helical" evidence="1">
    <location>
        <begin position="46"/>
        <end position="65"/>
    </location>
</feature>
<keyword evidence="1" id="KW-0812">Transmembrane</keyword>
<dbReference type="GO" id="GO:0015097">
    <property type="term" value="F:mercury ion transmembrane transporter activity"/>
    <property type="evidence" value="ECO:0007669"/>
    <property type="project" value="InterPro"/>
</dbReference>
<dbReference type="Pfam" id="PF03203">
    <property type="entry name" value="MerC"/>
    <property type="match status" value="1"/>
</dbReference>
<dbReference type="EMBL" id="CP051180">
    <property type="protein sequence ID" value="QIZ76763.1"/>
    <property type="molecule type" value="Genomic_DNA"/>
</dbReference>
<dbReference type="InterPro" id="IPR004891">
    <property type="entry name" value="Mercury-R_MerC"/>
</dbReference>
<evidence type="ECO:0000313" key="2">
    <source>
        <dbReference type="EMBL" id="QIZ76763.1"/>
    </source>
</evidence>
<name>A0A6H1UEJ7_9GAMM</name>
<keyword evidence="1" id="KW-1133">Transmembrane helix</keyword>
<feature type="transmembrane region" description="Helical" evidence="1">
    <location>
        <begin position="12"/>
        <end position="34"/>
    </location>
</feature>
<feature type="transmembrane region" description="Helical" evidence="1">
    <location>
        <begin position="72"/>
        <end position="96"/>
    </location>
</feature>
<dbReference type="KEGG" id="fes:HER31_07680"/>
<proteinExistence type="predicted"/>
<keyword evidence="1" id="KW-0472">Membrane</keyword>
<sequence length="130" mass="14119">MSIEQKALDQASIGLSLICVVHCLATPALLLLGLSVPSVMLEEQHFHQMILFVVLPLSGLALFLGCRKHRNFSVLSLGLSGLAILVVASLWVHHWYGHDAETVLTIIGSILMVIAHGLNFKQCRASGCQH</sequence>
<feature type="transmembrane region" description="Helical" evidence="1">
    <location>
        <begin position="102"/>
        <end position="120"/>
    </location>
</feature>
<dbReference type="AlphaFoldDB" id="A0A6H1UEJ7"/>
<dbReference type="GO" id="GO:0016020">
    <property type="term" value="C:membrane"/>
    <property type="evidence" value="ECO:0007669"/>
    <property type="project" value="InterPro"/>
</dbReference>
<evidence type="ECO:0000313" key="3">
    <source>
        <dbReference type="Proteomes" id="UP000501602"/>
    </source>
</evidence>
<keyword evidence="3" id="KW-1185">Reference proteome</keyword>
<protein>
    <submittedName>
        <fullName evidence="2">MerC domain-containing protein</fullName>
    </submittedName>
</protein>
<gene>
    <name evidence="2" type="ORF">HER31_07680</name>
</gene>
<accession>A0A6H1UEJ7</accession>
<dbReference type="Proteomes" id="UP000501602">
    <property type="component" value="Chromosome"/>
</dbReference>
<dbReference type="RefSeq" id="WP_168660024.1">
    <property type="nucleotide sequence ID" value="NZ_CP051180.1"/>
</dbReference>
<evidence type="ECO:0000256" key="1">
    <source>
        <dbReference type="SAM" id="Phobius"/>
    </source>
</evidence>
<reference evidence="2 3" key="1">
    <citation type="submission" date="2020-04" db="EMBL/GenBank/DDBJ databases">
        <title>Ferrimonas sp. S7 isolated from sea water.</title>
        <authorList>
            <person name="Bae S.S."/>
            <person name="Baek K."/>
        </authorList>
    </citation>
    <scope>NUCLEOTIDE SEQUENCE [LARGE SCALE GENOMIC DNA]</scope>
    <source>
        <strain evidence="2 3">S7</strain>
    </source>
</reference>